<feature type="domain" description="Aromatic amino acid beta-eliminating lyase/threonine aldolase" evidence="4">
    <location>
        <begin position="9"/>
        <end position="295"/>
    </location>
</feature>
<proteinExistence type="inferred from homology"/>
<comment type="cofactor">
    <cofactor evidence="1">
        <name>pyridoxal 5'-phosphate</name>
        <dbReference type="ChEBI" id="CHEBI:597326"/>
    </cofactor>
</comment>
<protein>
    <submittedName>
        <fullName evidence="5">Low specificity L-threonine aldolase</fullName>
    </submittedName>
</protein>
<dbReference type="PANTHER" id="PTHR48097">
    <property type="entry name" value="L-THREONINE ALDOLASE-RELATED"/>
    <property type="match status" value="1"/>
</dbReference>
<evidence type="ECO:0000313" key="6">
    <source>
        <dbReference type="Proteomes" id="UP001501074"/>
    </source>
</evidence>
<dbReference type="EMBL" id="BAAAZO010000001">
    <property type="protein sequence ID" value="GAA3593293.1"/>
    <property type="molecule type" value="Genomic_DNA"/>
</dbReference>
<dbReference type="Gene3D" id="3.90.1150.10">
    <property type="entry name" value="Aspartate Aminotransferase, domain 1"/>
    <property type="match status" value="1"/>
</dbReference>
<evidence type="ECO:0000256" key="3">
    <source>
        <dbReference type="ARBA" id="ARBA00022898"/>
    </source>
</evidence>
<dbReference type="Pfam" id="PF01212">
    <property type="entry name" value="Beta_elim_lyase"/>
    <property type="match status" value="1"/>
</dbReference>
<dbReference type="PANTHER" id="PTHR48097:SF5">
    <property type="entry name" value="LOW SPECIFICITY L-THREONINE ALDOLASE"/>
    <property type="match status" value="1"/>
</dbReference>
<dbReference type="InterPro" id="IPR015421">
    <property type="entry name" value="PyrdxlP-dep_Trfase_major"/>
</dbReference>
<dbReference type="InterPro" id="IPR015422">
    <property type="entry name" value="PyrdxlP-dep_Trfase_small"/>
</dbReference>
<dbReference type="InterPro" id="IPR001597">
    <property type="entry name" value="ArAA_b-elim_lyase/Thr_aldolase"/>
</dbReference>
<gene>
    <name evidence="5" type="ORF">GCM10022223_05230</name>
</gene>
<comment type="caution">
    <text evidence="5">The sequence shown here is derived from an EMBL/GenBank/DDBJ whole genome shotgun (WGS) entry which is preliminary data.</text>
</comment>
<accession>A0ABP6YWY6</accession>
<dbReference type="InterPro" id="IPR015424">
    <property type="entry name" value="PyrdxlP-dep_Trfase"/>
</dbReference>
<evidence type="ECO:0000313" key="5">
    <source>
        <dbReference type="EMBL" id="GAA3593293.1"/>
    </source>
</evidence>
<dbReference type="Gene3D" id="3.40.640.10">
    <property type="entry name" value="Type I PLP-dependent aspartate aminotransferase-like (Major domain)"/>
    <property type="match status" value="1"/>
</dbReference>
<evidence type="ECO:0000256" key="1">
    <source>
        <dbReference type="ARBA" id="ARBA00001933"/>
    </source>
</evidence>
<evidence type="ECO:0000259" key="4">
    <source>
        <dbReference type="Pfam" id="PF01212"/>
    </source>
</evidence>
<dbReference type="RefSeq" id="WP_231488361.1">
    <property type="nucleotide sequence ID" value="NZ_BAAAZO010000001.1"/>
</dbReference>
<dbReference type="Proteomes" id="UP001501074">
    <property type="component" value="Unassembled WGS sequence"/>
</dbReference>
<dbReference type="SUPFAM" id="SSF53383">
    <property type="entry name" value="PLP-dependent transferases"/>
    <property type="match status" value="1"/>
</dbReference>
<sequence length="352" mass="37691">MHDIDIRGFASDNYSGIHPEILTAVVASNGGHQPSYGGDVYTGRLREVVREHFGESARAYPVLTGTGANVIALQAACDRWGSVICAGTAHIQVDEGGAPEKVGGLKLLTVPAPEGKLTVGAISREAWGFDDEHRAQPQVVSLTQATELGTVYTPAEIAGIVEFAHGRGLRVHVDGARLANAAAHLGLPLRALTSDLGVDVLSFGGTKNGMLLGEMVVTLNPETDRGLDRLRKSSMQLASKLRFVSAQFLALLEGDLWLRNAAHANAMAAALRQGLSEMPDVRVSYPVQANAVFVELPAPVLARLHEQFHFYDWNASAGQARWMTSFDTTPEDVERLLRALRVRTTESPGSGA</sequence>
<organism evidence="5 6">
    <name type="scientific">Kineosporia mesophila</name>
    <dbReference type="NCBI Taxonomy" id="566012"/>
    <lineage>
        <taxon>Bacteria</taxon>
        <taxon>Bacillati</taxon>
        <taxon>Actinomycetota</taxon>
        <taxon>Actinomycetes</taxon>
        <taxon>Kineosporiales</taxon>
        <taxon>Kineosporiaceae</taxon>
        <taxon>Kineosporia</taxon>
    </lineage>
</organism>
<evidence type="ECO:0000256" key="2">
    <source>
        <dbReference type="ARBA" id="ARBA00006966"/>
    </source>
</evidence>
<name>A0ABP6YWY6_9ACTN</name>
<comment type="similarity">
    <text evidence="2">Belongs to the threonine aldolase family.</text>
</comment>
<keyword evidence="6" id="KW-1185">Reference proteome</keyword>
<reference evidence="6" key="1">
    <citation type="journal article" date="2019" name="Int. J. Syst. Evol. Microbiol.">
        <title>The Global Catalogue of Microorganisms (GCM) 10K type strain sequencing project: providing services to taxonomists for standard genome sequencing and annotation.</title>
        <authorList>
            <consortium name="The Broad Institute Genomics Platform"/>
            <consortium name="The Broad Institute Genome Sequencing Center for Infectious Disease"/>
            <person name="Wu L."/>
            <person name="Ma J."/>
        </authorList>
    </citation>
    <scope>NUCLEOTIDE SEQUENCE [LARGE SCALE GENOMIC DNA]</scope>
    <source>
        <strain evidence="6">JCM 16902</strain>
    </source>
</reference>
<keyword evidence="3" id="KW-0663">Pyridoxal phosphate</keyword>
<dbReference type="CDD" id="cd06502">
    <property type="entry name" value="TA_like"/>
    <property type="match status" value="1"/>
</dbReference>